<organism evidence="9 10">
    <name type="scientific">Aspergillus lucknowensis</name>
    <dbReference type="NCBI Taxonomy" id="176173"/>
    <lineage>
        <taxon>Eukaryota</taxon>
        <taxon>Fungi</taxon>
        <taxon>Dikarya</taxon>
        <taxon>Ascomycota</taxon>
        <taxon>Pezizomycotina</taxon>
        <taxon>Eurotiomycetes</taxon>
        <taxon>Eurotiomycetidae</taxon>
        <taxon>Eurotiales</taxon>
        <taxon>Aspergillaceae</taxon>
        <taxon>Aspergillus</taxon>
        <taxon>Aspergillus subgen. Nidulantes</taxon>
    </lineage>
</organism>
<evidence type="ECO:0000256" key="1">
    <source>
        <dbReference type="ARBA" id="ARBA00009902"/>
    </source>
</evidence>
<comment type="similarity">
    <text evidence="1 5">Belongs to the glycosyl hydrolase 32 family.</text>
</comment>
<dbReference type="Gene3D" id="2.60.120.560">
    <property type="entry name" value="Exo-inulinase, domain 1"/>
    <property type="match status" value="1"/>
</dbReference>
<evidence type="ECO:0000259" key="7">
    <source>
        <dbReference type="Pfam" id="PF00251"/>
    </source>
</evidence>
<dbReference type="SUPFAM" id="SSF75005">
    <property type="entry name" value="Arabinanase/levansucrase/invertase"/>
    <property type="match status" value="1"/>
</dbReference>
<evidence type="ECO:0000256" key="5">
    <source>
        <dbReference type="RuleBase" id="RU362110"/>
    </source>
</evidence>
<evidence type="ECO:0000256" key="3">
    <source>
        <dbReference type="ARBA" id="ARBA00022801"/>
    </source>
</evidence>
<evidence type="ECO:0000259" key="8">
    <source>
        <dbReference type="Pfam" id="PF08244"/>
    </source>
</evidence>
<comment type="caution">
    <text evidence="9">The sequence shown here is derived from an EMBL/GenBank/DDBJ whole genome shotgun (WGS) entry which is preliminary data.</text>
</comment>
<dbReference type="CDD" id="cd18621">
    <property type="entry name" value="GH32_XdINV-like"/>
    <property type="match status" value="1"/>
</dbReference>
<dbReference type="RefSeq" id="XP_070884228.1">
    <property type="nucleotide sequence ID" value="XM_071029631.1"/>
</dbReference>
<sequence length="651" mass="72110">MAIQTQPPQLPQSDTTTTPTTTKSNFSISIQCSKFSMFSRWRPSFHLLAAHGWLNDPCAPGYDPATGQYHLAFQWNPKGNDWGDISWGRAVSYDLISWEVDSEPSLVPSAPYDCKGIFTGCLQPTNINGQEDGTLACFYTSVSQLPIHYTLPYATACETLSIALSHNAGRTWERYHGNPILGGPPANLHVTGWRDPYICAWPSASHVVMNSHGESGKDAMYGLISGGLAGQTPTVFVYAVERSAMENWKYVGTLLDVGLNFSPSRWSGDFGVNWEVSNLVTLKDDEGVSRDFIIMGVEGCIPQENSKQPTARDRRIQRSQLWMCIRENDQPSSSTSALMQYGFGGIFDSGLFYAANSFWDPVIRQQILFGWITEEDLSDELRREQGWSGMISLPRVLHVQAIHRVKRARSTVSLSDITSIEASPDRFGSYTVRTLGVTLDPRVTKLREGARVNTRSDLNLGVDVDAQFKGSVVPLSTDRWEVEAEISVGRNCQRVGLEIYHGPDPRHKSALFWDPISETFQIDRPGIDDAEPSSARTNHAPETSPHTLFIFTYAQSSQGESAEACDNLPAAEAEVEETLRIRAVFDTSVLEVFVNERTAISTRIYLVGETYSATACAALRFFAEPVHDNKGELSAPARLLHATIWDGLACK</sequence>
<dbReference type="Proteomes" id="UP001610432">
    <property type="component" value="Unassembled WGS sequence"/>
</dbReference>
<keyword evidence="4 5" id="KW-0326">Glycosidase</keyword>
<evidence type="ECO:0000256" key="2">
    <source>
        <dbReference type="ARBA" id="ARBA00022729"/>
    </source>
</evidence>
<keyword evidence="2" id="KW-0732">Signal</keyword>
<dbReference type="GeneID" id="98144703"/>
<dbReference type="SUPFAM" id="SSF49899">
    <property type="entry name" value="Concanavalin A-like lectins/glucanases"/>
    <property type="match status" value="1"/>
</dbReference>
<dbReference type="InterPro" id="IPR001362">
    <property type="entry name" value="Glyco_hydro_32"/>
</dbReference>
<dbReference type="InterPro" id="IPR023296">
    <property type="entry name" value="Glyco_hydro_beta-prop_sf"/>
</dbReference>
<name>A0ABR4LL17_9EURO</name>
<dbReference type="GO" id="GO:0016787">
    <property type="term" value="F:hydrolase activity"/>
    <property type="evidence" value="ECO:0007669"/>
    <property type="project" value="UniProtKB-KW"/>
</dbReference>
<feature type="region of interest" description="Disordered" evidence="6">
    <location>
        <begin position="1"/>
        <end position="23"/>
    </location>
</feature>
<protein>
    <submittedName>
        <fullName evidence="9">Glycosyl hydrolase</fullName>
    </submittedName>
</protein>
<dbReference type="SMART" id="SM00640">
    <property type="entry name" value="Glyco_32"/>
    <property type="match status" value="1"/>
</dbReference>
<proteinExistence type="inferred from homology"/>
<dbReference type="Pfam" id="PF08244">
    <property type="entry name" value="Glyco_hydro_32C"/>
    <property type="match status" value="1"/>
</dbReference>
<evidence type="ECO:0000256" key="4">
    <source>
        <dbReference type="ARBA" id="ARBA00023295"/>
    </source>
</evidence>
<evidence type="ECO:0000256" key="6">
    <source>
        <dbReference type="SAM" id="MobiDB-lite"/>
    </source>
</evidence>
<dbReference type="EMBL" id="JBFXLQ010000033">
    <property type="protein sequence ID" value="KAL2865249.1"/>
    <property type="molecule type" value="Genomic_DNA"/>
</dbReference>
<evidence type="ECO:0000313" key="10">
    <source>
        <dbReference type="Proteomes" id="UP001610432"/>
    </source>
</evidence>
<dbReference type="InterPro" id="IPR013320">
    <property type="entry name" value="ConA-like_dom_sf"/>
</dbReference>
<dbReference type="Pfam" id="PF00251">
    <property type="entry name" value="Glyco_hydro_32N"/>
    <property type="match status" value="1"/>
</dbReference>
<dbReference type="InterPro" id="IPR013189">
    <property type="entry name" value="Glyco_hydro_32_C"/>
</dbReference>
<feature type="compositionally biased region" description="Low complexity" evidence="6">
    <location>
        <begin position="1"/>
        <end position="22"/>
    </location>
</feature>
<dbReference type="InterPro" id="IPR013148">
    <property type="entry name" value="Glyco_hydro_32_N"/>
</dbReference>
<feature type="domain" description="Glycosyl hydrolase family 32 C-terminal" evidence="8">
    <location>
        <begin position="445"/>
        <end position="624"/>
    </location>
</feature>
<keyword evidence="3 5" id="KW-0378">Hydrolase</keyword>
<reference evidence="9 10" key="1">
    <citation type="submission" date="2024-07" db="EMBL/GenBank/DDBJ databases">
        <title>Section-level genome sequencing and comparative genomics of Aspergillus sections Usti and Cavernicolus.</title>
        <authorList>
            <consortium name="Lawrence Berkeley National Laboratory"/>
            <person name="Nybo J.L."/>
            <person name="Vesth T.C."/>
            <person name="Theobald S."/>
            <person name="Frisvad J.C."/>
            <person name="Larsen T.O."/>
            <person name="Kjaerboelling I."/>
            <person name="Rothschild-Mancinelli K."/>
            <person name="Lyhne E.K."/>
            <person name="Kogle M.E."/>
            <person name="Barry K."/>
            <person name="Clum A."/>
            <person name="Na H."/>
            <person name="Ledsgaard L."/>
            <person name="Lin J."/>
            <person name="Lipzen A."/>
            <person name="Kuo A."/>
            <person name="Riley R."/>
            <person name="Mondo S."/>
            <person name="Labutti K."/>
            <person name="Haridas S."/>
            <person name="Pangalinan J."/>
            <person name="Salamov A.A."/>
            <person name="Simmons B.A."/>
            <person name="Magnuson J.K."/>
            <person name="Chen J."/>
            <person name="Drula E."/>
            <person name="Henrissat B."/>
            <person name="Wiebenga A."/>
            <person name="Lubbers R.J."/>
            <person name="Gomes A.C."/>
            <person name="Macurrencykelacurrency M.R."/>
            <person name="Stajich J."/>
            <person name="Grigoriev I.V."/>
            <person name="Mortensen U.H."/>
            <person name="De Vries R.P."/>
            <person name="Baker S.E."/>
            <person name="Andersen M.R."/>
        </authorList>
    </citation>
    <scope>NUCLEOTIDE SEQUENCE [LARGE SCALE GENOMIC DNA]</scope>
    <source>
        <strain evidence="9 10">CBS 449.75</strain>
    </source>
</reference>
<feature type="domain" description="Glycosyl hydrolase family 32 N-terminal" evidence="7">
    <location>
        <begin position="46"/>
        <end position="401"/>
    </location>
</feature>
<dbReference type="Gene3D" id="2.115.10.20">
    <property type="entry name" value="Glycosyl hydrolase domain, family 43"/>
    <property type="match status" value="1"/>
</dbReference>
<accession>A0ABR4LL17</accession>
<gene>
    <name evidence="9" type="ORF">BJX67DRAFT_359074</name>
</gene>
<dbReference type="PANTHER" id="PTHR42800">
    <property type="entry name" value="EXOINULINASE INUD (AFU_ORTHOLOGUE AFUA_5G00480)"/>
    <property type="match status" value="1"/>
</dbReference>
<keyword evidence="10" id="KW-1185">Reference proteome</keyword>
<evidence type="ECO:0000313" key="9">
    <source>
        <dbReference type="EMBL" id="KAL2865249.1"/>
    </source>
</evidence>
<dbReference type="PANTHER" id="PTHR42800:SF3">
    <property type="entry name" value="GLYCOSYL HYDROLASE FAMILY 32 N-TERMINAL DOMAIN-CONTAINING PROTEIN"/>
    <property type="match status" value="1"/>
</dbReference>